<accession>W4LEQ3</accession>
<proteinExistence type="predicted"/>
<organism evidence="1 2">
    <name type="scientific">Entotheonella factor</name>
    <dbReference type="NCBI Taxonomy" id="1429438"/>
    <lineage>
        <taxon>Bacteria</taxon>
        <taxon>Pseudomonadati</taxon>
        <taxon>Nitrospinota/Tectimicrobiota group</taxon>
        <taxon>Candidatus Tectimicrobiota</taxon>
        <taxon>Candidatus Entotheonellia</taxon>
        <taxon>Candidatus Entotheonellales</taxon>
        <taxon>Candidatus Entotheonellaceae</taxon>
        <taxon>Candidatus Entotheonella</taxon>
    </lineage>
</organism>
<reference evidence="1 2" key="1">
    <citation type="journal article" date="2014" name="Nature">
        <title>An environmental bacterial taxon with a large and distinct metabolic repertoire.</title>
        <authorList>
            <person name="Wilson M.C."/>
            <person name="Mori T."/>
            <person name="Ruckert C."/>
            <person name="Uria A.R."/>
            <person name="Helf M.J."/>
            <person name="Takada K."/>
            <person name="Gernert C."/>
            <person name="Steffens U.A."/>
            <person name="Heycke N."/>
            <person name="Schmitt S."/>
            <person name="Rinke C."/>
            <person name="Helfrich E.J."/>
            <person name="Brachmann A.O."/>
            <person name="Gurgui C."/>
            <person name="Wakimoto T."/>
            <person name="Kracht M."/>
            <person name="Crusemann M."/>
            <person name="Hentschel U."/>
            <person name="Abe I."/>
            <person name="Matsunaga S."/>
            <person name="Kalinowski J."/>
            <person name="Takeyama H."/>
            <person name="Piel J."/>
        </authorList>
    </citation>
    <scope>NUCLEOTIDE SEQUENCE [LARGE SCALE GENOMIC DNA]</scope>
    <source>
        <strain evidence="2">TSY1</strain>
    </source>
</reference>
<sequence>MSKMERLGAHSALAFKAPQAYNQDHCIPDLFIILALEEAYAND</sequence>
<keyword evidence="2" id="KW-1185">Reference proteome</keyword>
<evidence type="ECO:0000313" key="2">
    <source>
        <dbReference type="Proteomes" id="UP000019141"/>
    </source>
</evidence>
<protein>
    <submittedName>
        <fullName evidence="1">Uncharacterized protein</fullName>
    </submittedName>
</protein>
<comment type="caution">
    <text evidence="1">The sequence shown here is derived from an EMBL/GenBank/DDBJ whole genome shotgun (WGS) entry which is preliminary data.</text>
</comment>
<dbReference type="HOGENOM" id="CLU_3231108_0_0_7"/>
<dbReference type="AlphaFoldDB" id="W4LEQ3"/>
<evidence type="ECO:0000313" key="1">
    <source>
        <dbReference type="EMBL" id="ETW96185.1"/>
    </source>
</evidence>
<name>W4LEQ3_ENTF1</name>
<dbReference type="Proteomes" id="UP000019141">
    <property type="component" value="Unassembled WGS sequence"/>
</dbReference>
<dbReference type="EMBL" id="AZHW01000823">
    <property type="protein sequence ID" value="ETW96185.1"/>
    <property type="molecule type" value="Genomic_DNA"/>
</dbReference>
<gene>
    <name evidence="1" type="ORF">ETSY1_27620</name>
</gene>